<accession>A0A1X0WCK6</accession>
<sequence length="522" mass="57050">MPLRLSSDAAAALFDFILTSFRTFPMSQSLDRTAVAGDLSTKAAALALLKRIHFYIGLFVGPFIFIAALTGVLYVATPQIENKLYANQLFTSSTGTVQPLSRQVESARAVVGEQAEIYAVRPAPSSGETTRVQFSEPGLGASKSRAIFIDPVTLDVKGSLVVYGTSGVLPFRTWLDDLHRGLLLGDIGRNYSELAASWLWVAALGGLLLWAFTRGGQKSVRKMTRQGARQRRSRLWHTTLGIVLLGGLLFFSATGLTWSQWAGNNIGILRADMGWLTPSVSTQLSAEAPHEVADEHAEHHAASMSGMKMADMPDMDMSAMQPAPAQALQIKDASFDSVVAAARASGIDAAKIEIRPAYKASKAWTVSEIDRSWPTRVDAVSVDPASLRIVDHVYFAKFPLLAKLTRWGVDAHMGVLFGVWNQVVLILFGLGTCALIGWGYVLWWQRRPKMAGQRSPTATLIQTWRAVPVLPRWVLLALAIALAFSLPVMGVSLLVFLIVDLLRWLRQARESHSKPMTSARQP</sequence>
<feature type="transmembrane region" description="Helical" evidence="1">
    <location>
        <begin position="195"/>
        <end position="213"/>
    </location>
</feature>
<evidence type="ECO:0008006" key="4">
    <source>
        <dbReference type="Google" id="ProtNLM"/>
    </source>
</evidence>
<keyword evidence="3" id="KW-1185">Reference proteome</keyword>
<feature type="transmembrane region" description="Helical" evidence="1">
    <location>
        <begin position="52"/>
        <end position="76"/>
    </location>
</feature>
<feature type="transmembrane region" description="Helical" evidence="1">
    <location>
        <begin position="423"/>
        <end position="444"/>
    </location>
</feature>
<proteinExistence type="predicted"/>
<dbReference type="EMBL" id="MRWE01000028">
    <property type="protein sequence ID" value="ORJ24514.1"/>
    <property type="molecule type" value="Genomic_DNA"/>
</dbReference>
<comment type="caution">
    <text evidence="2">The sequence shown here is derived from an EMBL/GenBank/DDBJ whole genome shotgun (WGS) entry which is preliminary data.</text>
</comment>
<protein>
    <recommendedName>
        <fullName evidence="4">PepSY domain-containing protein</fullName>
    </recommendedName>
</protein>
<feature type="transmembrane region" description="Helical" evidence="1">
    <location>
        <begin position="234"/>
        <end position="253"/>
    </location>
</feature>
<feature type="transmembrane region" description="Helical" evidence="1">
    <location>
        <begin position="473"/>
        <end position="499"/>
    </location>
</feature>
<dbReference type="AlphaFoldDB" id="A0A1X0WCK6"/>
<evidence type="ECO:0000313" key="3">
    <source>
        <dbReference type="Proteomes" id="UP000192536"/>
    </source>
</evidence>
<dbReference type="PANTHER" id="PTHR34219:SF1">
    <property type="entry name" value="PEPSY DOMAIN-CONTAINING PROTEIN"/>
    <property type="match status" value="1"/>
</dbReference>
<evidence type="ECO:0000313" key="2">
    <source>
        <dbReference type="EMBL" id="ORJ24514.1"/>
    </source>
</evidence>
<keyword evidence="1" id="KW-0812">Transmembrane</keyword>
<keyword evidence="1" id="KW-0472">Membrane</keyword>
<evidence type="ECO:0000256" key="1">
    <source>
        <dbReference type="SAM" id="Phobius"/>
    </source>
</evidence>
<dbReference type="PANTHER" id="PTHR34219">
    <property type="entry name" value="IRON-REGULATED INNER MEMBRANE PROTEIN-RELATED"/>
    <property type="match status" value="1"/>
</dbReference>
<keyword evidence="1" id="KW-1133">Transmembrane helix</keyword>
<gene>
    <name evidence="2" type="ORF">BS640_15915</name>
</gene>
<reference evidence="2 3" key="1">
    <citation type="journal article" date="2017" name="Int. J. Syst. Evol. Microbiol.">
        <title>Rouxiella badensis sp. nov. and Rouxiella silvae sp. nov. isolated from peat bog soil in Germany and emendation of the genus description.</title>
        <authorList>
            <person name="Le Fleche-Mateos A."/>
            <person name="Kugler J.H."/>
            <person name="Hansen S.H."/>
            <person name="Syldatk C."/>
            <person name="Hausmann R."/>
            <person name="Lomprez F."/>
            <person name="Vandenbogaert M."/>
            <person name="Manuguerra J.C."/>
            <person name="Grimont P.A."/>
        </authorList>
    </citation>
    <scope>NUCLEOTIDE SEQUENCE [LARGE SCALE GENOMIC DNA]</scope>
    <source>
        <strain evidence="2 3">DSM 100043</strain>
    </source>
</reference>
<name>A0A1X0WCK6_9GAMM</name>
<dbReference type="STRING" id="1646377.BS640_15915"/>
<dbReference type="InterPro" id="IPR005625">
    <property type="entry name" value="PepSY-ass_TM"/>
</dbReference>
<dbReference type="Pfam" id="PF03929">
    <property type="entry name" value="PepSY_TM"/>
    <property type="match status" value="1"/>
</dbReference>
<organism evidence="2 3">
    <name type="scientific">Rouxiella badensis</name>
    <dbReference type="NCBI Taxonomy" id="1646377"/>
    <lineage>
        <taxon>Bacteria</taxon>
        <taxon>Pseudomonadati</taxon>
        <taxon>Pseudomonadota</taxon>
        <taxon>Gammaproteobacteria</taxon>
        <taxon>Enterobacterales</taxon>
        <taxon>Yersiniaceae</taxon>
        <taxon>Rouxiella</taxon>
    </lineage>
</organism>
<dbReference type="Proteomes" id="UP000192536">
    <property type="component" value="Unassembled WGS sequence"/>
</dbReference>